<dbReference type="Gene3D" id="3.40.50.300">
    <property type="entry name" value="P-loop containing nucleotide triphosphate hydrolases"/>
    <property type="match status" value="1"/>
</dbReference>
<name>A0A2U1E5Z5_9FIRM</name>
<reference evidence="11 12" key="1">
    <citation type="submission" date="2018-04" db="EMBL/GenBank/DDBJ databases">
        <title>Genomic Encyclopedia of Type Strains, Phase IV (KMG-IV): sequencing the most valuable type-strain genomes for metagenomic binning, comparative biology and taxonomic classification.</title>
        <authorList>
            <person name="Goeker M."/>
        </authorList>
    </citation>
    <scope>NUCLEOTIDE SEQUENCE [LARGE SCALE GENOMIC DNA]</scope>
    <source>
        <strain evidence="11 12">DSM 20705</strain>
    </source>
</reference>
<dbReference type="InterPro" id="IPR005286">
    <property type="entry name" value="Cell_div_FtsE"/>
</dbReference>
<keyword evidence="8 9" id="KW-0131">Cell cycle</keyword>
<sequence>MIELRNVTMEYDPPKKALDDVSVKIDKGEFVYLMGHSGAGKSTLTRLLLKEIEPKSGKIFLNGKDITHVSERKVPYIRRYIGTVFQDFRILEKKTVYENVSFALEILGVRGKEIRRRVPIILSLVGLTEKAKSFPHELSGGEKQRVAIARAIINEPPVLIADEPTGNLDLETSFGIMQVLEDINNRGTTILMATHAMDIVKAIPRRIIKLDHGHLVTNDDLEDEYEA</sequence>
<keyword evidence="4 9" id="KW-0132">Cell division</keyword>
<comment type="similarity">
    <text evidence="1 9">Belongs to the ABC transporter superfamily.</text>
</comment>
<evidence type="ECO:0000256" key="5">
    <source>
        <dbReference type="ARBA" id="ARBA00022741"/>
    </source>
</evidence>
<evidence type="ECO:0000256" key="1">
    <source>
        <dbReference type="ARBA" id="ARBA00005417"/>
    </source>
</evidence>
<accession>A0A2U1E5Z5</accession>
<evidence type="ECO:0000256" key="4">
    <source>
        <dbReference type="ARBA" id="ARBA00022618"/>
    </source>
</evidence>
<evidence type="ECO:0000256" key="3">
    <source>
        <dbReference type="ARBA" id="ARBA00022475"/>
    </source>
</evidence>
<dbReference type="InterPro" id="IPR003593">
    <property type="entry name" value="AAA+_ATPase"/>
</dbReference>
<dbReference type="InterPro" id="IPR027417">
    <property type="entry name" value="P-loop_NTPase"/>
</dbReference>
<gene>
    <name evidence="9" type="primary">ftsE</name>
    <name evidence="11" type="ORF">C7381_102242</name>
</gene>
<comment type="subunit">
    <text evidence="9">Homodimer. Forms a membrane-associated complex with FtsX.</text>
</comment>
<keyword evidence="6 9" id="KW-0067">ATP-binding</keyword>
<dbReference type="EMBL" id="QEKV01000002">
    <property type="protein sequence ID" value="PVY95351.1"/>
    <property type="molecule type" value="Genomic_DNA"/>
</dbReference>
<dbReference type="GO" id="GO:0005886">
    <property type="term" value="C:plasma membrane"/>
    <property type="evidence" value="ECO:0007669"/>
    <property type="project" value="UniProtKB-SubCell"/>
</dbReference>
<protein>
    <recommendedName>
        <fullName evidence="2 9">Cell division ATP-binding protein FtsE</fullName>
    </recommendedName>
</protein>
<evidence type="ECO:0000259" key="10">
    <source>
        <dbReference type="PROSITE" id="PS50893"/>
    </source>
</evidence>
<dbReference type="Proteomes" id="UP000245793">
    <property type="component" value="Unassembled WGS sequence"/>
</dbReference>
<comment type="subcellular location">
    <subcellularLocation>
        <location evidence="9">Cell membrane</location>
        <topology evidence="9">Peripheral membrane protein</topology>
        <orientation evidence="9">Cytoplasmic side</orientation>
    </subcellularLocation>
</comment>
<dbReference type="InterPro" id="IPR015854">
    <property type="entry name" value="ABC_transpr_LolD-like"/>
</dbReference>
<organism evidence="11 12">
    <name type="scientific">Ezakiella coagulans</name>
    <dbReference type="NCBI Taxonomy" id="46507"/>
    <lineage>
        <taxon>Bacteria</taxon>
        <taxon>Bacillati</taxon>
        <taxon>Bacillota</taxon>
        <taxon>Tissierellia</taxon>
        <taxon>Ezakiella</taxon>
    </lineage>
</organism>
<dbReference type="InterPro" id="IPR017871">
    <property type="entry name" value="ABC_transporter-like_CS"/>
</dbReference>
<evidence type="ECO:0000256" key="6">
    <source>
        <dbReference type="ARBA" id="ARBA00022840"/>
    </source>
</evidence>
<evidence type="ECO:0000256" key="2">
    <source>
        <dbReference type="ARBA" id="ARBA00020019"/>
    </source>
</evidence>
<keyword evidence="7 9" id="KW-0472">Membrane</keyword>
<keyword evidence="3 9" id="KW-1003">Cell membrane</keyword>
<keyword evidence="5 9" id="KW-0547">Nucleotide-binding</keyword>
<dbReference type="Pfam" id="PF00005">
    <property type="entry name" value="ABC_tran"/>
    <property type="match status" value="1"/>
</dbReference>
<dbReference type="PANTHER" id="PTHR24220:SF470">
    <property type="entry name" value="CELL DIVISION ATP-BINDING PROTEIN FTSE"/>
    <property type="match status" value="1"/>
</dbReference>
<dbReference type="SUPFAM" id="SSF52540">
    <property type="entry name" value="P-loop containing nucleoside triphosphate hydrolases"/>
    <property type="match status" value="1"/>
</dbReference>
<dbReference type="AlphaFoldDB" id="A0A2U1E5Z5"/>
<dbReference type="PROSITE" id="PS50893">
    <property type="entry name" value="ABC_TRANSPORTER_2"/>
    <property type="match status" value="1"/>
</dbReference>
<dbReference type="InterPro" id="IPR003439">
    <property type="entry name" value="ABC_transporter-like_ATP-bd"/>
</dbReference>
<dbReference type="GO" id="GO:0051301">
    <property type="term" value="P:cell division"/>
    <property type="evidence" value="ECO:0007669"/>
    <property type="project" value="UniProtKB-UniRule"/>
</dbReference>
<dbReference type="GO" id="GO:0005524">
    <property type="term" value="F:ATP binding"/>
    <property type="evidence" value="ECO:0007669"/>
    <property type="project" value="UniProtKB-UniRule"/>
</dbReference>
<evidence type="ECO:0000313" key="12">
    <source>
        <dbReference type="Proteomes" id="UP000245793"/>
    </source>
</evidence>
<evidence type="ECO:0000313" key="11">
    <source>
        <dbReference type="EMBL" id="PVY95351.1"/>
    </source>
</evidence>
<dbReference type="NCBIfam" id="TIGR02673">
    <property type="entry name" value="FtsE"/>
    <property type="match status" value="1"/>
</dbReference>
<evidence type="ECO:0000256" key="9">
    <source>
        <dbReference type="RuleBase" id="RU365094"/>
    </source>
</evidence>
<evidence type="ECO:0000256" key="8">
    <source>
        <dbReference type="ARBA" id="ARBA00023306"/>
    </source>
</evidence>
<dbReference type="FunFam" id="3.40.50.300:FF:000056">
    <property type="entry name" value="Cell division ATP-binding protein FtsE"/>
    <property type="match status" value="1"/>
</dbReference>
<keyword evidence="12" id="KW-1185">Reference proteome</keyword>
<dbReference type="PANTHER" id="PTHR24220">
    <property type="entry name" value="IMPORT ATP-BINDING PROTEIN"/>
    <property type="match status" value="1"/>
</dbReference>
<comment type="function">
    <text evidence="9">Part of the ABC transporter FtsEX involved in cellular division.</text>
</comment>
<dbReference type="RefSeq" id="WP_034544911.1">
    <property type="nucleotide sequence ID" value="NZ_CAUPJO010000004.1"/>
</dbReference>
<proteinExistence type="inferred from homology"/>
<comment type="caution">
    <text evidence="11">The sequence shown here is derived from an EMBL/GenBank/DDBJ whole genome shotgun (WGS) entry which is preliminary data.</text>
</comment>
<dbReference type="PROSITE" id="PS00211">
    <property type="entry name" value="ABC_TRANSPORTER_1"/>
    <property type="match status" value="1"/>
</dbReference>
<dbReference type="SMART" id="SM00382">
    <property type="entry name" value="AAA"/>
    <property type="match status" value="1"/>
</dbReference>
<evidence type="ECO:0000256" key="7">
    <source>
        <dbReference type="ARBA" id="ARBA00023136"/>
    </source>
</evidence>
<dbReference type="GO" id="GO:0016887">
    <property type="term" value="F:ATP hydrolysis activity"/>
    <property type="evidence" value="ECO:0007669"/>
    <property type="project" value="InterPro"/>
</dbReference>
<feature type="domain" description="ABC transporter" evidence="10">
    <location>
        <begin position="2"/>
        <end position="227"/>
    </location>
</feature>
<dbReference type="GO" id="GO:0022857">
    <property type="term" value="F:transmembrane transporter activity"/>
    <property type="evidence" value="ECO:0007669"/>
    <property type="project" value="TreeGrafter"/>
</dbReference>